<reference evidence="2" key="1">
    <citation type="submission" date="2019-06" db="EMBL/GenBank/DDBJ databases">
        <authorList>
            <person name="Broberg M."/>
        </authorList>
    </citation>
    <scope>NUCLEOTIDE SEQUENCE [LARGE SCALE GENOMIC DNA]</scope>
</reference>
<comment type="caution">
    <text evidence="1">The sequence shown here is derived from an EMBL/GenBank/DDBJ whole genome shotgun (WGS) entry which is preliminary data.</text>
</comment>
<dbReference type="Proteomes" id="UP000775872">
    <property type="component" value="Unassembled WGS sequence"/>
</dbReference>
<proteinExistence type="predicted"/>
<evidence type="ECO:0000313" key="2">
    <source>
        <dbReference type="Proteomes" id="UP000775872"/>
    </source>
</evidence>
<evidence type="ECO:0000313" key="1">
    <source>
        <dbReference type="EMBL" id="CAH0036555.1"/>
    </source>
</evidence>
<accession>A0A9N9YP66</accession>
<dbReference type="AlphaFoldDB" id="A0A9N9YP66"/>
<keyword evidence="2" id="KW-1185">Reference proteome</keyword>
<organism evidence="1 2">
    <name type="scientific">Clonostachys solani</name>
    <dbReference type="NCBI Taxonomy" id="160281"/>
    <lineage>
        <taxon>Eukaryota</taxon>
        <taxon>Fungi</taxon>
        <taxon>Dikarya</taxon>
        <taxon>Ascomycota</taxon>
        <taxon>Pezizomycotina</taxon>
        <taxon>Sordariomycetes</taxon>
        <taxon>Hypocreomycetidae</taxon>
        <taxon>Hypocreales</taxon>
        <taxon>Bionectriaceae</taxon>
        <taxon>Clonostachys</taxon>
    </lineage>
</organism>
<dbReference type="EMBL" id="CABFOC020000002">
    <property type="protein sequence ID" value="CAH0036555.1"/>
    <property type="molecule type" value="Genomic_DNA"/>
</dbReference>
<gene>
    <name evidence="1" type="ORF">CSOL1703_00002705</name>
</gene>
<sequence length="87" mass="10172">MIGCSFIQRQNKCRLYSKFTAFELRQERRADLHTASDRVKYLYRSSNEWKSRRHIPLISVEVKIISTSARWAVSPAGQPHCTTIMTL</sequence>
<protein>
    <submittedName>
        <fullName evidence="1">Uncharacterized protein</fullName>
    </submittedName>
</protein>
<name>A0A9N9YP66_9HYPO</name>
<reference evidence="1 2" key="2">
    <citation type="submission" date="2021-10" db="EMBL/GenBank/DDBJ databases">
        <authorList>
            <person name="Piombo E."/>
        </authorList>
    </citation>
    <scope>NUCLEOTIDE SEQUENCE [LARGE SCALE GENOMIC DNA]</scope>
</reference>